<gene>
    <name evidence="2" type="primary">AlNc14C369G11085</name>
    <name evidence="2" type="ORF">ALNC14_125320</name>
</gene>
<sequence length="308" mass="35095">MLRSSNSSKLFRNSSKVDLPHNDVDQKIIDNGRSTKFDTYEELGPSLAEALRYETLPTPLKMQNLNSTDPSENIEHVKESSSSAPGKRDIPVGVTRSIIIGRMQQSSVDTLSVVEDYFTKLIAQLSIHVTGFFFLQKFHFLVYLETPPDTFARVCRSLEQLPDCFPHMINCFDSKSMRILGSCDDNPQRLLEEMSFRKGTSTRTHKPNDSTTSSDQEDRVYLQIAEAFINVVKFIRRISNVSQEERRQPTSKNANIDQALLPSESLIGWLLEQEDLMTLSEFIEIFNQPIALCLESERMWPAPTLVSH</sequence>
<feature type="region of interest" description="Disordered" evidence="1">
    <location>
        <begin position="61"/>
        <end position="87"/>
    </location>
</feature>
<dbReference type="Pfam" id="PF24787">
    <property type="entry name" value="TEX47"/>
    <property type="match status" value="1"/>
</dbReference>
<dbReference type="PANTHER" id="PTHR34035:SF1">
    <property type="entry name" value="TESTIS-EXPRESSED PROTEIN 47"/>
    <property type="match status" value="1"/>
</dbReference>
<dbReference type="EMBL" id="FR824414">
    <property type="protein sequence ID" value="CCA26388.1"/>
    <property type="molecule type" value="Genomic_DNA"/>
</dbReference>
<proteinExistence type="predicted"/>
<name>F0WY38_9STRA</name>
<dbReference type="InterPro" id="IPR055308">
    <property type="entry name" value="TEX47-like"/>
</dbReference>
<evidence type="ECO:0000313" key="2">
    <source>
        <dbReference type="EMBL" id="CCA26388.1"/>
    </source>
</evidence>
<organism evidence="2">
    <name type="scientific">Albugo laibachii Nc14</name>
    <dbReference type="NCBI Taxonomy" id="890382"/>
    <lineage>
        <taxon>Eukaryota</taxon>
        <taxon>Sar</taxon>
        <taxon>Stramenopiles</taxon>
        <taxon>Oomycota</taxon>
        <taxon>Peronosporomycetes</taxon>
        <taxon>Albuginales</taxon>
        <taxon>Albuginaceae</taxon>
        <taxon>Albugo</taxon>
    </lineage>
</organism>
<dbReference type="AlphaFoldDB" id="F0WY38"/>
<feature type="compositionally biased region" description="Polar residues" evidence="1">
    <location>
        <begin position="61"/>
        <end position="71"/>
    </location>
</feature>
<reference evidence="2" key="1">
    <citation type="journal article" date="2011" name="PLoS Biol.">
        <title>Gene gain and loss during evolution of obligate parasitism in the white rust pathogen of Arabidopsis thaliana.</title>
        <authorList>
            <person name="Kemen E."/>
            <person name="Gardiner A."/>
            <person name="Schultz-Larsen T."/>
            <person name="Kemen A.C."/>
            <person name="Balmuth A.L."/>
            <person name="Robert-Seilaniantz A."/>
            <person name="Bailey K."/>
            <person name="Holub E."/>
            <person name="Studholme D.J."/>
            <person name="Maclean D."/>
            <person name="Jones J.D."/>
        </authorList>
    </citation>
    <scope>NUCLEOTIDE SEQUENCE</scope>
</reference>
<dbReference type="HOGENOM" id="CLU_064853_0_0_1"/>
<protein>
    <submittedName>
        <fullName evidence="2">Uncharacterized protein AlNc14C369G11085</fullName>
    </submittedName>
</protein>
<evidence type="ECO:0000256" key="1">
    <source>
        <dbReference type="SAM" id="MobiDB-lite"/>
    </source>
</evidence>
<dbReference type="PANTHER" id="PTHR34035">
    <property type="entry name" value="TESTIS-EXPRESSED PROTEIN 47"/>
    <property type="match status" value="1"/>
</dbReference>
<reference evidence="2" key="2">
    <citation type="submission" date="2011-02" db="EMBL/GenBank/DDBJ databases">
        <authorList>
            <person name="MacLean D."/>
        </authorList>
    </citation>
    <scope>NUCLEOTIDE SEQUENCE</scope>
</reference>
<feature type="region of interest" description="Disordered" evidence="1">
    <location>
        <begin position="195"/>
        <end position="217"/>
    </location>
</feature>
<accession>F0WY38</accession>